<reference evidence="1" key="1">
    <citation type="submission" date="2013-07" db="EMBL/GenBank/DDBJ databases">
        <authorList>
            <person name="McIlroy S."/>
        </authorList>
    </citation>
    <scope>NUCLEOTIDE SEQUENCE [LARGE SCALE GENOMIC DNA]</scope>
    <source>
        <strain evidence="1">Run_A_D11</strain>
    </source>
</reference>
<dbReference type="Pfam" id="PF03864">
    <property type="entry name" value="Phage_cap_E"/>
    <property type="match status" value="1"/>
</dbReference>
<reference evidence="1" key="2">
    <citation type="submission" date="2014-03" db="EMBL/GenBank/DDBJ databases">
        <title>Candidatus Competibacter-lineage genomes retrieved from metagenomes reveal functional metabolic diversity.</title>
        <authorList>
            <person name="McIlroy S.J."/>
            <person name="Albertsen M."/>
            <person name="Andresen E.K."/>
            <person name="Saunders A.M."/>
            <person name="Kristiansen R."/>
            <person name="Stokholm-Bjerregaard M."/>
            <person name="Nielsen K.L."/>
            <person name="Nielsen P.H."/>
        </authorList>
    </citation>
    <scope>NUCLEOTIDE SEQUENCE</scope>
    <source>
        <strain evidence="1">Run_A_D11</strain>
    </source>
</reference>
<accession>W6MB70</accession>
<gene>
    <name evidence="1" type="ORF">BN873_890010</name>
</gene>
<protein>
    <submittedName>
        <fullName evidence="1">Uncharacterized protein</fullName>
    </submittedName>
</protein>
<comment type="caution">
    <text evidence="1">The sequence shown here is derived from an EMBL/GenBank/DDBJ whole genome shotgun (WGS) entry which is preliminary data.</text>
</comment>
<evidence type="ECO:0000313" key="2">
    <source>
        <dbReference type="Proteomes" id="UP000035760"/>
    </source>
</evidence>
<dbReference type="Proteomes" id="UP000035760">
    <property type="component" value="Unassembled WGS sequence"/>
</dbReference>
<dbReference type="EMBL" id="CBTJ020000101">
    <property type="protein sequence ID" value="CDI04104.1"/>
    <property type="molecule type" value="Genomic_DNA"/>
</dbReference>
<proteinExistence type="predicted"/>
<dbReference type="InterPro" id="IPR005564">
    <property type="entry name" value="Major_capsid_GpE"/>
</dbReference>
<dbReference type="AlphaFoldDB" id="W6MB70"/>
<dbReference type="RefSeq" id="WP_048675838.1">
    <property type="nucleotide sequence ID" value="NZ_CBTJ020000101.1"/>
</dbReference>
<evidence type="ECO:0000313" key="1">
    <source>
        <dbReference type="EMBL" id="CDI04104.1"/>
    </source>
</evidence>
<sequence length="308" mass="33676">MDPIFAQYLNPAAILASVARAPLTPGQLAPFFDTEGIPGLTAYINDPADDTPKPTAAIARGGPRMPIAAVEDVVKTLTTTTYGWEKALYADSSLGRPEVLQQRIDKITAWLRKQADVQHEYLRLQAVLAASNVMGSRPAAVVIALSTDATKVQKEIFDKVVVLMEAALGGLTYSGIHLFTDNGFWSAWLGNKERRDTLIQSPQSGELRADPRVISDFGGVVWERYRGKGATQLPTNTAFAIPMGVSGLFRQVFSPDDTLQSIGQGEIGEPYYPNAWLLEDDKGYRLTMQTHPAMICTRPDCILEIHLS</sequence>
<dbReference type="OrthoDB" id="6388191at2"/>
<dbReference type="STRING" id="1400863.BN873_890010"/>
<organism evidence="1 2">
    <name type="scientific">Candidatus Competibacter denitrificans Run_A_D11</name>
    <dbReference type="NCBI Taxonomy" id="1400863"/>
    <lineage>
        <taxon>Bacteria</taxon>
        <taxon>Pseudomonadati</taxon>
        <taxon>Pseudomonadota</taxon>
        <taxon>Gammaproteobacteria</taxon>
        <taxon>Candidatus Competibacteraceae</taxon>
        <taxon>Candidatus Competibacter</taxon>
    </lineage>
</organism>
<name>W6MB70_9GAMM</name>
<keyword evidence="2" id="KW-1185">Reference proteome</keyword>